<organism evidence="7 8">
    <name type="scientific">Congregibacter brevis</name>
    <dbReference type="NCBI Taxonomy" id="3081201"/>
    <lineage>
        <taxon>Bacteria</taxon>
        <taxon>Pseudomonadati</taxon>
        <taxon>Pseudomonadota</taxon>
        <taxon>Gammaproteobacteria</taxon>
        <taxon>Cellvibrionales</taxon>
        <taxon>Halieaceae</taxon>
        <taxon>Congregibacter</taxon>
    </lineage>
</organism>
<gene>
    <name evidence="7" type="ORF">R0137_10220</name>
</gene>
<dbReference type="InterPro" id="IPR037066">
    <property type="entry name" value="Plug_dom_sf"/>
</dbReference>
<keyword evidence="2 4" id="KW-0472">Membrane</keyword>
<dbReference type="Gene3D" id="2.40.170.20">
    <property type="entry name" value="TonB-dependent receptor, beta-barrel domain"/>
    <property type="match status" value="1"/>
</dbReference>
<dbReference type="InterPro" id="IPR036942">
    <property type="entry name" value="Beta-barrel_TonB_sf"/>
</dbReference>
<dbReference type="InterPro" id="IPR012910">
    <property type="entry name" value="Plug_dom"/>
</dbReference>
<evidence type="ECO:0000256" key="3">
    <source>
        <dbReference type="ARBA" id="ARBA00023237"/>
    </source>
</evidence>
<evidence type="ECO:0000313" key="8">
    <source>
        <dbReference type="Proteomes" id="UP001626549"/>
    </source>
</evidence>
<protein>
    <submittedName>
        <fullName evidence="7">TonB-dependent receptor</fullName>
    </submittedName>
</protein>
<evidence type="ECO:0000313" key="7">
    <source>
        <dbReference type="EMBL" id="WOJ95628.1"/>
    </source>
</evidence>
<dbReference type="Proteomes" id="UP001626549">
    <property type="component" value="Chromosome"/>
</dbReference>
<evidence type="ECO:0000256" key="1">
    <source>
        <dbReference type="ARBA" id="ARBA00004442"/>
    </source>
</evidence>
<evidence type="ECO:0000256" key="2">
    <source>
        <dbReference type="ARBA" id="ARBA00023136"/>
    </source>
</evidence>
<dbReference type="RefSeq" id="WP_407326332.1">
    <property type="nucleotide sequence ID" value="NZ_CP136865.1"/>
</dbReference>
<name>A0ABZ0I968_9GAMM</name>
<dbReference type="EMBL" id="CP136865">
    <property type="protein sequence ID" value="WOJ95628.1"/>
    <property type="molecule type" value="Genomic_DNA"/>
</dbReference>
<feature type="domain" description="TonB-dependent receptor-like beta-barrel" evidence="5">
    <location>
        <begin position="584"/>
        <end position="1050"/>
    </location>
</feature>
<comment type="similarity">
    <text evidence="4">Belongs to the TonB-dependent receptor family.</text>
</comment>
<evidence type="ECO:0000256" key="4">
    <source>
        <dbReference type="RuleBase" id="RU003357"/>
    </source>
</evidence>
<dbReference type="Pfam" id="PF00593">
    <property type="entry name" value="TonB_dep_Rec_b-barrel"/>
    <property type="match status" value="1"/>
</dbReference>
<keyword evidence="8" id="KW-1185">Reference proteome</keyword>
<reference evidence="7 8" key="1">
    <citation type="submission" date="2023-10" db="EMBL/GenBank/DDBJ databases">
        <title>Two novel species belonging to the OM43/NOR5 clade.</title>
        <authorList>
            <person name="Park M."/>
        </authorList>
    </citation>
    <scope>NUCLEOTIDE SEQUENCE [LARGE SCALE GENOMIC DNA]</scope>
    <source>
        <strain evidence="7 8">IMCC45268</strain>
    </source>
</reference>
<sequence>MTLHVTIPDLEVVMTQLFGARRALPVLFTLLSLTQTGHAADELLLYVFEDGVAVQGAVVTIDGEPAGTTRRDGSLFVDLEGDGQRVLAITGSDGVVQRDRFSSASGQLVDVISDLGGGDNQAIVDVYSRTESAADRREAPTGELQVTVRKGSDAAVNQLVVISNGQGGVSTNAQGLASKRVPRGIYRVTTDEVSREVRVVAGVTRGVQINLPEAEGLISIAAPQIEEVFVLGTFDPGGFELSERDTNLIVDTLGVEELARFGDSDVAASVIRVPGVAVQDDKYVFIRGLGGRYVTSTLNNSTMPSTNPTKRTVPLDLFPSNFVNQLDIKKTFLPFMPGESTGGNLVINTKTFPDERSASVTASLGYVTDLTGNTVGVDPASGNFDFIGWDDGTRKESIVVSTIGDIVSDGGTVTADDGTTFTLELEQLRELQRTAGIFLSEDWDLDFAETTPNGSLGVNYGDLFYLGEGELGFYAAVNYSNEWSQRGNGIRRSYSASGIVADDQNYESYSQNIDISGLASIGYNIGNNTFEWNNVVSRSTESFVERSVGREGDEFRSVYQATSQWEERQFLSSQIVGSHFLNEDGSLFGEWQFTASQARRYVPGRTDVRFNAEANLTEPAELREGYDFSQANNEQSELLNGFFFSSGSSSKRYDDLTDDNFDGSFDITWDAYDDGASFGQLRFGAQAIYRERDAESATYGFFNNGADATLSRSPNVLVSDNIFVCGEGPGTVTCEDDSQGGVQNSPTTGFLFQVRTQVSDEYQAELEYNSVYAMYDHTFDGVWEVIAGARYEQYEQVTDTFDLTTGNPVQGIVDEGSLLPALGINWFYSDTQQLRLAISQTVARPDFKEASNAVFFDNEFNVRVRGNPNLTISDIFNADLRWEWYFGENDTDNISAAVFYKDMTDPIERVYQAASGTASNSRTFQNSEAAELYGAEIEGRKEFVLTDDYNNTLFVSFNAAYIESEVTLLNGDARALQGQPEYTANFVIGYDNVPGGHQLTLLYNHNGESIADVGILGLPNVLLEERGELNLVYRYDISEKATLKARVENIFDAEVEYTQGDQIFQFYEKGTTFQLGFDWEF</sequence>
<dbReference type="SUPFAM" id="SSF56935">
    <property type="entry name" value="Porins"/>
    <property type="match status" value="1"/>
</dbReference>
<dbReference type="Pfam" id="PF07715">
    <property type="entry name" value="Plug"/>
    <property type="match status" value="1"/>
</dbReference>
<comment type="subcellular location">
    <subcellularLocation>
        <location evidence="1 4">Cell outer membrane</location>
    </subcellularLocation>
</comment>
<dbReference type="InterPro" id="IPR000531">
    <property type="entry name" value="Beta-barrel_TonB"/>
</dbReference>
<keyword evidence="7" id="KW-0675">Receptor</keyword>
<evidence type="ECO:0000259" key="5">
    <source>
        <dbReference type="Pfam" id="PF00593"/>
    </source>
</evidence>
<dbReference type="Gene3D" id="2.170.130.10">
    <property type="entry name" value="TonB-dependent receptor, plug domain"/>
    <property type="match status" value="1"/>
</dbReference>
<proteinExistence type="inferred from homology"/>
<keyword evidence="3" id="KW-0998">Cell outer membrane</keyword>
<dbReference type="PANTHER" id="PTHR40980">
    <property type="entry name" value="PLUG DOMAIN-CONTAINING PROTEIN"/>
    <property type="match status" value="1"/>
</dbReference>
<dbReference type="PANTHER" id="PTHR40980:SF5">
    <property type="entry name" value="TONB-DEPENDENT RECEPTOR"/>
    <property type="match status" value="1"/>
</dbReference>
<keyword evidence="4" id="KW-0798">TonB box</keyword>
<feature type="domain" description="TonB-dependent receptor plug" evidence="6">
    <location>
        <begin position="243"/>
        <end position="330"/>
    </location>
</feature>
<accession>A0ABZ0I968</accession>
<evidence type="ECO:0000259" key="6">
    <source>
        <dbReference type="Pfam" id="PF07715"/>
    </source>
</evidence>